<dbReference type="InterPro" id="IPR011991">
    <property type="entry name" value="ArsR-like_HTH"/>
</dbReference>
<keyword evidence="2" id="KW-1185">Reference proteome</keyword>
<protein>
    <recommendedName>
        <fullName evidence="3">Winged helix-turn-helix transcriptional regulator</fullName>
    </recommendedName>
</protein>
<accession>A0A0P6WUE9</accession>
<dbReference type="STRING" id="360411.AC812_13955"/>
<evidence type="ECO:0000313" key="2">
    <source>
        <dbReference type="Proteomes" id="UP000050514"/>
    </source>
</evidence>
<dbReference type="SUPFAM" id="SSF46785">
    <property type="entry name" value="Winged helix' DNA-binding domain"/>
    <property type="match status" value="1"/>
</dbReference>
<dbReference type="AlphaFoldDB" id="A0A0P6WUE9"/>
<reference evidence="1 2" key="1">
    <citation type="submission" date="2015-07" db="EMBL/GenBank/DDBJ databases">
        <title>Draft genome of Bellilinea caldifistulae DSM 17877.</title>
        <authorList>
            <person name="Hemp J."/>
            <person name="Ward L.M."/>
            <person name="Pace L.A."/>
            <person name="Fischer W.W."/>
        </authorList>
    </citation>
    <scope>NUCLEOTIDE SEQUENCE [LARGE SCALE GENOMIC DNA]</scope>
    <source>
        <strain evidence="1 2">GOMI-1</strain>
    </source>
</reference>
<dbReference type="Pfam" id="PF13412">
    <property type="entry name" value="HTH_24"/>
    <property type="match status" value="1"/>
</dbReference>
<evidence type="ECO:0000313" key="1">
    <source>
        <dbReference type="EMBL" id="KPL73883.1"/>
    </source>
</evidence>
<dbReference type="EMBL" id="LGHJ01000019">
    <property type="protein sequence ID" value="KPL73883.1"/>
    <property type="molecule type" value="Genomic_DNA"/>
</dbReference>
<organism evidence="1 2">
    <name type="scientific">Bellilinea caldifistulae</name>
    <dbReference type="NCBI Taxonomy" id="360411"/>
    <lineage>
        <taxon>Bacteria</taxon>
        <taxon>Bacillati</taxon>
        <taxon>Chloroflexota</taxon>
        <taxon>Anaerolineae</taxon>
        <taxon>Anaerolineales</taxon>
        <taxon>Anaerolineaceae</taxon>
        <taxon>Bellilinea</taxon>
    </lineage>
</organism>
<dbReference type="OrthoDB" id="8545200at2"/>
<dbReference type="PANTHER" id="PTHR38600:SF2">
    <property type="entry name" value="SLL0088 PROTEIN"/>
    <property type="match status" value="1"/>
</dbReference>
<gene>
    <name evidence="1" type="ORF">AC812_13955</name>
</gene>
<evidence type="ECO:0008006" key="3">
    <source>
        <dbReference type="Google" id="ProtNLM"/>
    </source>
</evidence>
<dbReference type="RefSeq" id="WP_061917599.1">
    <property type="nucleotide sequence ID" value="NZ_DF967971.1"/>
</dbReference>
<comment type="caution">
    <text evidence="1">The sequence shown here is derived from an EMBL/GenBank/DDBJ whole genome shotgun (WGS) entry which is preliminary data.</text>
</comment>
<dbReference type="Proteomes" id="UP000050514">
    <property type="component" value="Unassembled WGS sequence"/>
</dbReference>
<proteinExistence type="predicted"/>
<dbReference type="InterPro" id="IPR036390">
    <property type="entry name" value="WH_DNA-bd_sf"/>
</dbReference>
<dbReference type="InterPro" id="IPR036388">
    <property type="entry name" value="WH-like_DNA-bd_sf"/>
</dbReference>
<dbReference type="PANTHER" id="PTHR38600">
    <property type="entry name" value="TRANSCRIPTIONAL REGULATORY PROTEIN"/>
    <property type="match status" value="1"/>
</dbReference>
<dbReference type="Gene3D" id="1.10.10.10">
    <property type="entry name" value="Winged helix-like DNA-binding domain superfamily/Winged helix DNA-binding domain"/>
    <property type="match status" value="1"/>
</dbReference>
<sequence length="213" mass="24202">MEVKSTRDKILHTLLNNPRSTINELAEAVGINAISVRHHLNSMLADGLVASEEERHGVGRPRLVYFLTERGLEKFPTRYFRLANRLLGRLKETLPASAVETIFAEMARDLAEDHLRATQNMTLEEKLDFLKKLLSDEGFIIEWEQIGDSYHIHEITCPYFHVTQAHPEVCTVDQTLISTVLSLPAHKIQCVLSGDHHCTYIIPLEKAGTQNHE</sequence>
<dbReference type="CDD" id="cd00090">
    <property type="entry name" value="HTH_ARSR"/>
    <property type="match status" value="1"/>
</dbReference>
<name>A0A0P6WUE9_9CHLR</name>